<dbReference type="Proteomes" id="UP000054302">
    <property type="component" value="Unassembled WGS sequence"/>
</dbReference>
<name>A0A0D1ZTB9_EXOME</name>
<dbReference type="GeneID" id="27319387"/>
<feature type="transmembrane region" description="Helical" evidence="1">
    <location>
        <begin position="39"/>
        <end position="59"/>
    </location>
</feature>
<organism evidence="2 3">
    <name type="scientific">Exophiala mesophila</name>
    <name type="common">Black yeast-like fungus</name>
    <dbReference type="NCBI Taxonomy" id="212818"/>
    <lineage>
        <taxon>Eukaryota</taxon>
        <taxon>Fungi</taxon>
        <taxon>Dikarya</taxon>
        <taxon>Ascomycota</taxon>
        <taxon>Pezizomycotina</taxon>
        <taxon>Eurotiomycetes</taxon>
        <taxon>Chaetothyriomycetidae</taxon>
        <taxon>Chaetothyriales</taxon>
        <taxon>Herpotrichiellaceae</taxon>
        <taxon>Exophiala</taxon>
    </lineage>
</organism>
<accession>A0A0D1ZTB9</accession>
<reference evidence="2 3" key="1">
    <citation type="submission" date="2015-01" db="EMBL/GenBank/DDBJ databases">
        <title>The Genome Sequence of Exophiala mesophila CBS40295.</title>
        <authorList>
            <consortium name="The Broad Institute Genomics Platform"/>
            <person name="Cuomo C."/>
            <person name="de Hoog S."/>
            <person name="Gorbushina A."/>
            <person name="Stielow B."/>
            <person name="Teixiera M."/>
            <person name="Abouelleil A."/>
            <person name="Chapman S.B."/>
            <person name="Priest M."/>
            <person name="Young S.K."/>
            <person name="Wortman J."/>
            <person name="Nusbaum C."/>
            <person name="Birren B."/>
        </authorList>
    </citation>
    <scope>NUCLEOTIDE SEQUENCE [LARGE SCALE GENOMIC DNA]</scope>
    <source>
        <strain evidence="2 3">CBS 40295</strain>
    </source>
</reference>
<evidence type="ECO:0000256" key="1">
    <source>
        <dbReference type="SAM" id="Phobius"/>
    </source>
</evidence>
<dbReference type="AlphaFoldDB" id="A0A0D1ZTB9"/>
<dbReference type="EMBL" id="KN847520">
    <property type="protein sequence ID" value="KIV97837.1"/>
    <property type="molecule type" value="Genomic_DNA"/>
</dbReference>
<dbReference type="RefSeq" id="XP_016229411.1">
    <property type="nucleotide sequence ID" value="XM_016365762.1"/>
</dbReference>
<evidence type="ECO:0000313" key="2">
    <source>
        <dbReference type="EMBL" id="KIV97837.1"/>
    </source>
</evidence>
<keyword evidence="1" id="KW-1133">Transmembrane helix</keyword>
<sequence length="125" mass="13751">MDAVNLAIQLVTSPAGSPPYHNHTVNDRYSGWTTGGGTTFGIVVLALLCILVLLILATAHGVARLHESGYDHPYVRAVIRPKEHNNYGTVGDMDKPQYIDIESSVDWKVDDDRLAYLAMADWDVV</sequence>
<keyword evidence="1" id="KW-0812">Transmembrane</keyword>
<dbReference type="VEuPathDB" id="FungiDB:PV10_01542"/>
<keyword evidence="1" id="KW-0472">Membrane</keyword>
<protein>
    <submittedName>
        <fullName evidence="2">Uncharacterized protein</fullName>
    </submittedName>
</protein>
<keyword evidence="3" id="KW-1185">Reference proteome</keyword>
<gene>
    <name evidence="2" type="ORF">PV10_01542</name>
</gene>
<proteinExistence type="predicted"/>
<evidence type="ECO:0000313" key="3">
    <source>
        <dbReference type="Proteomes" id="UP000054302"/>
    </source>
</evidence>
<dbReference type="HOGENOM" id="CLU_1992645_0_0_1"/>